<keyword evidence="3" id="KW-1185">Reference proteome</keyword>
<feature type="region of interest" description="Disordered" evidence="1">
    <location>
        <begin position="81"/>
        <end position="100"/>
    </location>
</feature>
<reference evidence="2 3" key="1">
    <citation type="submission" date="2021-01" db="EMBL/GenBank/DDBJ databases">
        <title>Whole genome shotgun sequence of Microbispora siamensis NBRC 104113.</title>
        <authorList>
            <person name="Komaki H."/>
            <person name="Tamura T."/>
        </authorList>
    </citation>
    <scope>NUCLEOTIDE SEQUENCE [LARGE SCALE GENOMIC DNA]</scope>
    <source>
        <strain evidence="2 3">NBRC 104113</strain>
    </source>
</reference>
<organism evidence="2 3">
    <name type="scientific">Microbispora siamensis</name>
    <dbReference type="NCBI Taxonomy" id="564413"/>
    <lineage>
        <taxon>Bacteria</taxon>
        <taxon>Bacillati</taxon>
        <taxon>Actinomycetota</taxon>
        <taxon>Actinomycetes</taxon>
        <taxon>Streptosporangiales</taxon>
        <taxon>Streptosporangiaceae</taxon>
        <taxon>Microbispora</taxon>
    </lineage>
</organism>
<sequence>MAALVPNPLYLALREALRTAEPLVEEIEKAVEGPYLYFHNGAVWTGPAARRFDAQFAQHRSRVRGSGDRILSDLRQALARTPPEVTEEEARSIRNRYDLP</sequence>
<proteinExistence type="predicted"/>
<gene>
    <name evidence="2" type="ORF">Msi02_85560</name>
</gene>
<evidence type="ECO:0000256" key="1">
    <source>
        <dbReference type="SAM" id="MobiDB-lite"/>
    </source>
</evidence>
<dbReference type="RefSeq" id="WP_204053391.1">
    <property type="nucleotide sequence ID" value="NZ_BOOF01000103.1"/>
</dbReference>
<dbReference type="EMBL" id="BOOF01000103">
    <property type="protein sequence ID" value="GIH67739.1"/>
    <property type="molecule type" value="Genomic_DNA"/>
</dbReference>
<comment type="caution">
    <text evidence="2">The sequence shown here is derived from an EMBL/GenBank/DDBJ whole genome shotgun (WGS) entry which is preliminary data.</text>
</comment>
<dbReference type="Proteomes" id="UP000660454">
    <property type="component" value="Unassembled WGS sequence"/>
</dbReference>
<evidence type="ECO:0000313" key="2">
    <source>
        <dbReference type="EMBL" id="GIH67739.1"/>
    </source>
</evidence>
<name>A0ABQ4H2H6_9ACTN</name>
<feature type="compositionally biased region" description="Basic and acidic residues" evidence="1">
    <location>
        <begin position="88"/>
        <end position="100"/>
    </location>
</feature>
<evidence type="ECO:0000313" key="3">
    <source>
        <dbReference type="Proteomes" id="UP000660454"/>
    </source>
</evidence>
<protein>
    <submittedName>
        <fullName evidence="2">Uncharacterized protein</fullName>
    </submittedName>
</protein>
<accession>A0ABQ4H2H6</accession>